<reference evidence="1" key="1">
    <citation type="submission" date="2023-01" db="EMBL/GenBank/DDBJ databases">
        <title>Complete genome sequence of Planctobacterium marinum strain Dej080120_11.</title>
        <authorList>
            <person name="Ueki S."/>
            <person name="Maruyama F."/>
        </authorList>
    </citation>
    <scope>NUCLEOTIDE SEQUENCE</scope>
    <source>
        <strain evidence="1">Dej080120_11</strain>
    </source>
</reference>
<name>A0AA48HIB5_9ALTE</name>
<organism evidence="1 2">
    <name type="scientific">Planctobacterium marinum</name>
    <dbReference type="NCBI Taxonomy" id="1631968"/>
    <lineage>
        <taxon>Bacteria</taxon>
        <taxon>Pseudomonadati</taxon>
        <taxon>Pseudomonadota</taxon>
        <taxon>Gammaproteobacteria</taxon>
        <taxon>Alteromonadales</taxon>
        <taxon>Alteromonadaceae</taxon>
        <taxon>Planctobacterium</taxon>
    </lineage>
</organism>
<evidence type="ECO:0000313" key="2">
    <source>
        <dbReference type="Proteomes" id="UP001333710"/>
    </source>
</evidence>
<dbReference type="RefSeq" id="WP_338292931.1">
    <property type="nucleotide sequence ID" value="NZ_AP027272.1"/>
</dbReference>
<proteinExistence type="predicted"/>
<dbReference type="EMBL" id="AP027272">
    <property type="protein sequence ID" value="BDX06936.1"/>
    <property type="molecule type" value="Genomic_DNA"/>
</dbReference>
<sequence>MAHTFRYQKKGYYLEFSGAITMKELEWANSKIYEHEEFDNHKFQVFSLLNADLAQVTEEGPERLAAADFGGSLSRGNVKVALVAKDQTTVELCKEYQKTTEILQSSWQVRIFSEQQQAIAWAED</sequence>
<dbReference type="KEGG" id="pmaw:MACH26_24570"/>
<accession>A0AA48HIB5</accession>
<dbReference type="Proteomes" id="UP001333710">
    <property type="component" value="Chromosome"/>
</dbReference>
<dbReference type="AlphaFoldDB" id="A0AA48HIB5"/>
<keyword evidence="2" id="KW-1185">Reference proteome</keyword>
<protein>
    <submittedName>
        <fullName evidence="1">Uncharacterized protein</fullName>
    </submittedName>
</protein>
<gene>
    <name evidence="1" type="ORF">MACH26_24570</name>
</gene>
<evidence type="ECO:0000313" key="1">
    <source>
        <dbReference type="EMBL" id="BDX06936.1"/>
    </source>
</evidence>